<keyword evidence="3" id="KW-1185">Reference proteome</keyword>
<proteinExistence type="predicted"/>
<feature type="region of interest" description="Disordered" evidence="1">
    <location>
        <begin position="396"/>
        <end position="423"/>
    </location>
</feature>
<evidence type="ECO:0000313" key="2">
    <source>
        <dbReference type="EMBL" id="TFK17190.1"/>
    </source>
</evidence>
<organism evidence="2 3">
    <name type="scientific">Coprinopsis marcescibilis</name>
    <name type="common">Agaric fungus</name>
    <name type="synonym">Psathyrella marcescibilis</name>
    <dbReference type="NCBI Taxonomy" id="230819"/>
    <lineage>
        <taxon>Eukaryota</taxon>
        <taxon>Fungi</taxon>
        <taxon>Dikarya</taxon>
        <taxon>Basidiomycota</taxon>
        <taxon>Agaricomycotina</taxon>
        <taxon>Agaricomycetes</taxon>
        <taxon>Agaricomycetidae</taxon>
        <taxon>Agaricales</taxon>
        <taxon>Agaricineae</taxon>
        <taxon>Psathyrellaceae</taxon>
        <taxon>Coprinopsis</taxon>
    </lineage>
</organism>
<feature type="region of interest" description="Disordered" evidence="1">
    <location>
        <begin position="66"/>
        <end position="95"/>
    </location>
</feature>
<protein>
    <submittedName>
        <fullName evidence="2">Uncharacterized protein</fullName>
    </submittedName>
</protein>
<gene>
    <name evidence="2" type="ORF">FA15DRAFT_661631</name>
</gene>
<dbReference type="EMBL" id="ML210553">
    <property type="protein sequence ID" value="TFK17190.1"/>
    <property type="molecule type" value="Genomic_DNA"/>
</dbReference>
<sequence length="484" mass="54687">MDALSELATATRKAALLGKRVREWRDSLDGSTPDEAKPDIERIMRYKRQISTTLAGLGALSEYGEETDGRITDDESGSQGNRPNPKLVREEKRREKLEEAMTKIVTSLDDVDITFRSAMSGIASVTQGGQFDTEVLALSKLHVIWPAVSDAQVHREIQILSPKTYAPSDFNEEIQAALAEGSELKKAVALRQIIHRTSQSSAIGRWCENVIGGMLQIMYAKYLVQKQRRFLGQIITATFEKVYAAELAVWRLRTDGRTLEKKAKREFRKKEVKLHRQQATYLRLYQRFGASALIQTVLIPATAGTLTKRSSLYSHLTLAFYNKINREIDQSTQGFADKWRERYGAPEDHPLVLVLRNWRRTSHDSGRALILQILRISLGNDTFEWASKWFEDNDPSLRSENGARANRPSSPNPPPKDPSRPGKIIRQYSAGFYEEFDAGGPPPRNTLGRDHPGLYPDFANWIAATCNHQTPSKTDYKAQGLTRK</sequence>
<evidence type="ECO:0000313" key="3">
    <source>
        <dbReference type="Proteomes" id="UP000307440"/>
    </source>
</evidence>
<name>A0A5C3KAV8_COPMA</name>
<evidence type="ECO:0000256" key="1">
    <source>
        <dbReference type="SAM" id="MobiDB-lite"/>
    </source>
</evidence>
<dbReference type="AlphaFoldDB" id="A0A5C3KAV8"/>
<dbReference type="Proteomes" id="UP000307440">
    <property type="component" value="Unassembled WGS sequence"/>
</dbReference>
<accession>A0A5C3KAV8</accession>
<reference evidence="2 3" key="1">
    <citation type="journal article" date="2019" name="Nat. Ecol. Evol.">
        <title>Megaphylogeny resolves global patterns of mushroom evolution.</title>
        <authorList>
            <person name="Varga T."/>
            <person name="Krizsan K."/>
            <person name="Foldi C."/>
            <person name="Dima B."/>
            <person name="Sanchez-Garcia M."/>
            <person name="Sanchez-Ramirez S."/>
            <person name="Szollosi G.J."/>
            <person name="Szarkandi J.G."/>
            <person name="Papp V."/>
            <person name="Albert L."/>
            <person name="Andreopoulos W."/>
            <person name="Angelini C."/>
            <person name="Antonin V."/>
            <person name="Barry K.W."/>
            <person name="Bougher N.L."/>
            <person name="Buchanan P."/>
            <person name="Buyck B."/>
            <person name="Bense V."/>
            <person name="Catcheside P."/>
            <person name="Chovatia M."/>
            <person name="Cooper J."/>
            <person name="Damon W."/>
            <person name="Desjardin D."/>
            <person name="Finy P."/>
            <person name="Geml J."/>
            <person name="Haridas S."/>
            <person name="Hughes K."/>
            <person name="Justo A."/>
            <person name="Karasinski D."/>
            <person name="Kautmanova I."/>
            <person name="Kiss B."/>
            <person name="Kocsube S."/>
            <person name="Kotiranta H."/>
            <person name="LaButti K.M."/>
            <person name="Lechner B.E."/>
            <person name="Liimatainen K."/>
            <person name="Lipzen A."/>
            <person name="Lukacs Z."/>
            <person name="Mihaltcheva S."/>
            <person name="Morgado L.N."/>
            <person name="Niskanen T."/>
            <person name="Noordeloos M.E."/>
            <person name="Ohm R.A."/>
            <person name="Ortiz-Santana B."/>
            <person name="Ovrebo C."/>
            <person name="Racz N."/>
            <person name="Riley R."/>
            <person name="Savchenko A."/>
            <person name="Shiryaev A."/>
            <person name="Soop K."/>
            <person name="Spirin V."/>
            <person name="Szebenyi C."/>
            <person name="Tomsovsky M."/>
            <person name="Tulloss R.E."/>
            <person name="Uehling J."/>
            <person name="Grigoriev I.V."/>
            <person name="Vagvolgyi C."/>
            <person name="Papp T."/>
            <person name="Martin F.M."/>
            <person name="Miettinen O."/>
            <person name="Hibbett D.S."/>
            <person name="Nagy L.G."/>
        </authorList>
    </citation>
    <scope>NUCLEOTIDE SEQUENCE [LARGE SCALE GENOMIC DNA]</scope>
    <source>
        <strain evidence="2 3">CBS 121175</strain>
    </source>
</reference>